<comment type="caution">
    <text evidence="2">The sequence shown here is derived from an EMBL/GenBank/DDBJ whole genome shotgun (WGS) entry which is preliminary data.</text>
</comment>
<dbReference type="EMBL" id="JACCJB010000013">
    <property type="protein sequence ID" value="KAF6221865.1"/>
    <property type="molecule type" value="Genomic_DNA"/>
</dbReference>
<feature type="region of interest" description="Disordered" evidence="1">
    <location>
        <begin position="74"/>
        <end position="266"/>
    </location>
</feature>
<evidence type="ECO:0000256" key="1">
    <source>
        <dbReference type="SAM" id="MobiDB-lite"/>
    </source>
</evidence>
<proteinExistence type="predicted"/>
<dbReference type="Proteomes" id="UP000593566">
    <property type="component" value="Unassembled WGS sequence"/>
</dbReference>
<gene>
    <name evidence="2" type="ORF">HO133_001833</name>
</gene>
<dbReference type="AlphaFoldDB" id="A0A8H6CE13"/>
<evidence type="ECO:0000313" key="2">
    <source>
        <dbReference type="EMBL" id="KAF6221865.1"/>
    </source>
</evidence>
<feature type="compositionally biased region" description="Basic residues" evidence="1">
    <location>
        <begin position="132"/>
        <end position="141"/>
    </location>
</feature>
<reference evidence="2 3" key="1">
    <citation type="journal article" date="2020" name="Genomics">
        <title>Complete, high-quality genomes from long-read metagenomic sequencing of two wolf lichen thalli reveals enigmatic genome architecture.</title>
        <authorList>
            <person name="McKenzie S.K."/>
            <person name="Walston R.F."/>
            <person name="Allen J.L."/>
        </authorList>
    </citation>
    <scope>NUCLEOTIDE SEQUENCE [LARGE SCALE GENOMIC DNA]</scope>
    <source>
        <strain evidence="2">WasteWater1</strain>
    </source>
</reference>
<accession>A0A8H6CE13</accession>
<organism evidence="2 3">
    <name type="scientific">Letharia lupina</name>
    <dbReference type="NCBI Taxonomy" id="560253"/>
    <lineage>
        <taxon>Eukaryota</taxon>
        <taxon>Fungi</taxon>
        <taxon>Dikarya</taxon>
        <taxon>Ascomycota</taxon>
        <taxon>Pezizomycotina</taxon>
        <taxon>Lecanoromycetes</taxon>
        <taxon>OSLEUM clade</taxon>
        <taxon>Lecanoromycetidae</taxon>
        <taxon>Lecanorales</taxon>
        <taxon>Lecanorineae</taxon>
        <taxon>Parmeliaceae</taxon>
        <taxon>Letharia</taxon>
    </lineage>
</organism>
<feature type="compositionally biased region" description="Basic residues" evidence="1">
    <location>
        <begin position="228"/>
        <end position="245"/>
    </location>
</feature>
<feature type="compositionally biased region" description="Basic and acidic residues" evidence="1">
    <location>
        <begin position="191"/>
        <end position="204"/>
    </location>
</feature>
<feature type="compositionally biased region" description="Basic and acidic residues" evidence="1">
    <location>
        <begin position="147"/>
        <end position="157"/>
    </location>
</feature>
<dbReference type="RefSeq" id="XP_037151300.1">
    <property type="nucleotide sequence ID" value="XM_037292761.1"/>
</dbReference>
<sequence>MAWDGIRGWGLDDRKREPFSPAFRRSIKQLLHLTIQHARIPPTPQSHSLKAGHGTVAEHSHLGPQRHHLALSLHRPHNFPPSQHNSNPQPRPATHPTPFITAPSNAAAAAAERKAAEYLQTQKRCQTPAGRRPQRRRHSQHRQPAPHNREPSPDSRPPKTGKKHMPRTAQKEAKRTKRPTGTTLVNGPKRARSENGAEGVEGKVRRGGGAGRRARRGWRNGGLEPGRRRMGARRRWARAGRKLKEKHPGDIKAEGDPSGADAEENVNLSSAAEARAARYGDERDTLHRMLREEVAGSGELAEVVGAAGCETGGGIGGLGGWMMGSFRLADDLAT</sequence>
<keyword evidence="3" id="KW-1185">Reference proteome</keyword>
<name>A0A8H6CE13_9LECA</name>
<protein>
    <submittedName>
        <fullName evidence="2">Uncharacterized protein</fullName>
    </submittedName>
</protein>
<dbReference type="GeneID" id="59330247"/>
<evidence type="ECO:0000313" key="3">
    <source>
        <dbReference type="Proteomes" id="UP000593566"/>
    </source>
</evidence>
<feature type="compositionally biased region" description="Basic and acidic residues" evidence="1">
    <location>
        <begin position="246"/>
        <end position="255"/>
    </location>
</feature>